<name>A0ABU6ZHX5_9FABA</name>
<comment type="caution">
    <text evidence="3">The sequence shown here is derived from an EMBL/GenBank/DDBJ whole genome shotgun (WGS) entry which is preliminary data.</text>
</comment>
<keyword evidence="4" id="KW-1185">Reference proteome</keyword>
<dbReference type="Proteomes" id="UP001341840">
    <property type="component" value="Unassembled WGS sequence"/>
</dbReference>
<dbReference type="EMBL" id="JASCZI010272299">
    <property type="protein sequence ID" value="MED6221540.1"/>
    <property type="molecule type" value="Genomic_DNA"/>
</dbReference>
<organism evidence="3 4">
    <name type="scientific">Stylosanthes scabra</name>
    <dbReference type="NCBI Taxonomy" id="79078"/>
    <lineage>
        <taxon>Eukaryota</taxon>
        <taxon>Viridiplantae</taxon>
        <taxon>Streptophyta</taxon>
        <taxon>Embryophyta</taxon>
        <taxon>Tracheophyta</taxon>
        <taxon>Spermatophyta</taxon>
        <taxon>Magnoliopsida</taxon>
        <taxon>eudicotyledons</taxon>
        <taxon>Gunneridae</taxon>
        <taxon>Pentapetalae</taxon>
        <taxon>rosids</taxon>
        <taxon>fabids</taxon>
        <taxon>Fabales</taxon>
        <taxon>Fabaceae</taxon>
        <taxon>Papilionoideae</taxon>
        <taxon>50 kb inversion clade</taxon>
        <taxon>dalbergioids sensu lato</taxon>
        <taxon>Dalbergieae</taxon>
        <taxon>Pterocarpus clade</taxon>
        <taxon>Stylosanthes</taxon>
    </lineage>
</organism>
<sequence length="404" mass="44366">MEEDLEIKDKTTTEQCARDELDEYAEMLDQAQIQTNQIQKQQTSNISIIINEESRIVDHKFQILNTASRLQGIQEDELKYKKQKSIQNAESDDAKLVALNIGYGDATGDFKDRCAGKRPELVKMIREPPPTPILYSDTKDNKEMEARATTTLSSGAVKKGTPGASQGEEAVSTGGGGPKALAFSRIFLLNPPPLITAVFPWNRDKGSAAAEGNGAEDSAFAKGKVEYVVNGGSNANICVVAMVEDEAAVVGDDAATTVERRRTLVQNGGKEEKVLLPASSGASTAGSMDSHDEQGRRCSGGAMTVPFIVNERLGVTDDRDNRRSVISDSLEVWWEGGAGRGAWRKMDDGAARVCKVENEVRARMMWELSFFLGLTHSFKAQIQILQQYWANLKPLHQHYWANYC</sequence>
<gene>
    <name evidence="3" type="ORF">PIB30_055787</name>
</gene>
<keyword evidence="1" id="KW-0175">Coiled coil</keyword>
<evidence type="ECO:0000256" key="1">
    <source>
        <dbReference type="SAM" id="Coils"/>
    </source>
</evidence>
<evidence type="ECO:0000313" key="3">
    <source>
        <dbReference type="EMBL" id="MED6221540.1"/>
    </source>
</evidence>
<feature type="coiled-coil region" evidence="1">
    <location>
        <begin position="14"/>
        <end position="41"/>
    </location>
</feature>
<feature type="region of interest" description="Disordered" evidence="2">
    <location>
        <begin position="149"/>
        <end position="176"/>
    </location>
</feature>
<accession>A0ABU6ZHX5</accession>
<evidence type="ECO:0000313" key="4">
    <source>
        <dbReference type="Proteomes" id="UP001341840"/>
    </source>
</evidence>
<feature type="region of interest" description="Disordered" evidence="2">
    <location>
        <begin position="278"/>
        <end position="297"/>
    </location>
</feature>
<reference evidence="3 4" key="1">
    <citation type="journal article" date="2023" name="Plants (Basel)">
        <title>Bridging the Gap: Combining Genomics and Transcriptomics Approaches to Understand Stylosanthes scabra, an Orphan Legume from the Brazilian Caatinga.</title>
        <authorList>
            <person name="Ferreira-Neto J.R.C."/>
            <person name="da Silva M.D."/>
            <person name="Binneck E."/>
            <person name="de Melo N.F."/>
            <person name="da Silva R.H."/>
            <person name="de Melo A.L.T.M."/>
            <person name="Pandolfi V."/>
            <person name="Bustamante F.O."/>
            <person name="Brasileiro-Vidal A.C."/>
            <person name="Benko-Iseppon A.M."/>
        </authorList>
    </citation>
    <scope>NUCLEOTIDE SEQUENCE [LARGE SCALE GENOMIC DNA]</scope>
    <source>
        <tissue evidence="3">Leaves</tissue>
    </source>
</reference>
<protein>
    <submittedName>
        <fullName evidence="3">Uncharacterized protein</fullName>
    </submittedName>
</protein>
<evidence type="ECO:0000256" key="2">
    <source>
        <dbReference type="SAM" id="MobiDB-lite"/>
    </source>
</evidence>
<proteinExistence type="predicted"/>